<accession>A0A9P6H6M8</accession>
<dbReference type="PANTHER" id="PTHR10292">
    <property type="entry name" value="CLATHRIN HEAVY CHAIN RELATED"/>
    <property type="match status" value="1"/>
</dbReference>
<dbReference type="GO" id="GO:0032051">
    <property type="term" value="F:clathrin light chain binding"/>
    <property type="evidence" value="ECO:0007669"/>
    <property type="project" value="TreeGrafter"/>
</dbReference>
<comment type="caution">
    <text evidence="2">The sequence shown here is derived from an EMBL/GenBank/DDBJ whole genome shotgun (WGS) entry which is preliminary data.</text>
</comment>
<evidence type="ECO:0000313" key="2">
    <source>
        <dbReference type="EMBL" id="KAF9780608.1"/>
    </source>
</evidence>
<dbReference type="InterPro" id="IPR011990">
    <property type="entry name" value="TPR-like_helical_dom_sf"/>
</dbReference>
<evidence type="ECO:0000256" key="1">
    <source>
        <dbReference type="SAM" id="MobiDB-lite"/>
    </source>
</evidence>
<dbReference type="Proteomes" id="UP000736335">
    <property type="component" value="Unassembled WGS sequence"/>
</dbReference>
<name>A0A9P6H6M8_9AGAM</name>
<protein>
    <submittedName>
        <fullName evidence="2">Uncharacterized protein</fullName>
    </submittedName>
</protein>
<organism evidence="2 3">
    <name type="scientific">Thelephora terrestris</name>
    <dbReference type="NCBI Taxonomy" id="56493"/>
    <lineage>
        <taxon>Eukaryota</taxon>
        <taxon>Fungi</taxon>
        <taxon>Dikarya</taxon>
        <taxon>Basidiomycota</taxon>
        <taxon>Agaricomycotina</taxon>
        <taxon>Agaricomycetes</taxon>
        <taxon>Thelephorales</taxon>
        <taxon>Thelephoraceae</taxon>
        <taxon>Thelephora</taxon>
    </lineage>
</organism>
<evidence type="ECO:0000313" key="3">
    <source>
        <dbReference type="Proteomes" id="UP000736335"/>
    </source>
</evidence>
<reference evidence="2" key="1">
    <citation type="journal article" date="2020" name="Nat. Commun.">
        <title>Large-scale genome sequencing of mycorrhizal fungi provides insights into the early evolution of symbiotic traits.</title>
        <authorList>
            <person name="Miyauchi S."/>
            <person name="Kiss E."/>
            <person name="Kuo A."/>
            <person name="Drula E."/>
            <person name="Kohler A."/>
            <person name="Sanchez-Garcia M."/>
            <person name="Morin E."/>
            <person name="Andreopoulos B."/>
            <person name="Barry K.W."/>
            <person name="Bonito G."/>
            <person name="Buee M."/>
            <person name="Carver A."/>
            <person name="Chen C."/>
            <person name="Cichocki N."/>
            <person name="Clum A."/>
            <person name="Culley D."/>
            <person name="Crous P.W."/>
            <person name="Fauchery L."/>
            <person name="Girlanda M."/>
            <person name="Hayes R.D."/>
            <person name="Keri Z."/>
            <person name="LaButti K."/>
            <person name="Lipzen A."/>
            <person name="Lombard V."/>
            <person name="Magnuson J."/>
            <person name="Maillard F."/>
            <person name="Murat C."/>
            <person name="Nolan M."/>
            <person name="Ohm R.A."/>
            <person name="Pangilinan J."/>
            <person name="Pereira M.F."/>
            <person name="Perotto S."/>
            <person name="Peter M."/>
            <person name="Pfister S."/>
            <person name="Riley R."/>
            <person name="Sitrit Y."/>
            <person name="Stielow J.B."/>
            <person name="Szollosi G."/>
            <person name="Zifcakova L."/>
            <person name="Stursova M."/>
            <person name="Spatafora J.W."/>
            <person name="Tedersoo L."/>
            <person name="Vaario L.M."/>
            <person name="Yamada A."/>
            <person name="Yan M."/>
            <person name="Wang P."/>
            <person name="Xu J."/>
            <person name="Bruns T."/>
            <person name="Baldrian P."/>
            <person name="Vilgalys R."/>
            <person name="Dunand C."/>
            <person name="Henrissat B."/>
            <person name="Grigoriev I.V."/>
            <person name="Hibbett D."/>
            <person name="Nagy L.G."/>
            <person name="Martin F.M."/>
        </authorList>
    </citation>
    <scope>NUCLEOTIDE SEQUENCE</scope>
    <source>
        <strain evidence="2">UH-Tt-Lm1</strain>
    </source>
</reference>
<dbReference type="AlphaFoldDB" id="A0A9P6H6M8"/>
<dbReference type="Gene3D" id="1.25.40.10">
    <property type="entry name" value="Tetratricopeptide repeat domain"/>
    <property type="match status" value="1"/>
</dbReference>
<proteinExistence type="predicted"/>
<dbReference type="GO" id="GO:0030479">
    <property type="term" value="C:actin cortical patch"/>
    <property type="evidence" value="ECO:0007669"/>
    <property type="project" value="TreeGrafter"/>
</dbReference>
<feature type="region of interest" description="Disordered" evidence="1">
    <location>
        <begin position="245"/>
        <end position="278"/>
    </location>
</feature>
<keyword evidence="3" id="KW-1185">Reference proteome</keyword>
<dbReference type="InterPro" id="IPR016024">
    <property type="entry name" value="ARM-type_fold"/>
</dbReference>
<feature type="compositionally biased region" description="Polar residues" evidence="1">
    <location>
        <begin position="245"/>
        <end position="267"/>
    </location>
</feature>
<dbReference type="SUPFAM" id="SSF48371">
    <property type="entry name" value="ARM repeat"/>
    <property type="match status" value="1"/>
</dbReference>
<dbReference type="GO" id="GO:0006898">
    <property type="term" value="P:receptor-mediated endocytosis"/>
    <property type="evidence" value="ECO:0007669"/>
    <property type="project" value="TreeGrafter"/>
</dbReference>
<sequence length="278" mass="31229">MSRADITPASYRRTLPNRLLGSTWVVRTVGQYLPQGEPGGCGEREEDRKHPGVEAGTCRLHWEEVILTGMCSRLATNAAGQDVCRPKSVDLTSSLEQLNILISTYEHRSRFDEILSLLEAGLSLERAHVCQAPYFERIPNSIHCRFTELSIFYSKYRPEKLMEHLKLFVTRINIPRSSGLPRRPISDPSPSCYALRLEWYHSTFHGKSASVTVTGPDRSSDISDLFRKQEELEKSIAALKLLQGPTAQLSSPTSSKRSGESSTTRSEISLIKFPNPRP</sequence>
<gene>
    <name evidence="2" type="ORF">BJ322DRAFT_1112601</name>
</gene>
<dbReference type="GO" id="GO:0005829">
    <property type="term" value="C:cytosol"/>
    <property type="evidence" value="ECO:0007669"/>
    <property type="project" value="GOC"/>
</dbReference>
<dbReference type="OrthoDB" id="418243at2759"/>
<reference evidence="2" key="2">
    <citation type="submission" date="2020-11" db="EMBL/GenBank/DDBJ databases">
        <authorList>
            <consortium name="DOE Joint Genome Institute"/>
            <person name="Kuo A."/>
            <person name="Miyauchi S."/>
            <person name="Kiss E."/>
            <person name="Drula E."/>
            <person name="Kohler A."/>
            <person name="Sanchez-Garcia M."/>
            <person name="Andreopoulos B."/>
            <person name="Barry K.W."/>
            <person name="Bonito G."/>
            <person name="Buee M."/>
            <person name="Carver A."/>
            <person name="Chen C."/>
            <person name="Cichocki N."/>
            <person name="Clum A."/>
            <person name="Culley D."/>
            <person name="Crous P.W."/>
            <person name="Fauchery L."/>
            <person name="Girlanda M."/>
            <person name="Hayes R."/>
            <person name="Keri Z."/>
            <person name="Labutti K."/>
            <person name="Lipzen A."/>
            <person name="Lombard V."/>
            <person name="Magnuson J."/>
            <person name="Maillard F."/>
            <person name="Morin E."/>
            <person name="Murat C."/>
            <person name="Nolan M."/>
            <person name="Ohm R."/>
            <person name="Pangilinan J."/>
            <person name="Pereira M."/>
            <person name="Perotto S."/>
            <person name="Peter M."/>
            <person name="Riley R."/>
            <person name="Sitrit Y."/>
            <person name="Stielow B."/>
            <person name="Szollosi G."/>
            <person name="Zifcakova L."/>
            <person name="Stursova M."/>
            <person name="Spatafora J.W."/>
            <person name="Tedersoo L."/>
            <person name="Vaario L.-M."/>
            <person name="Yamada A."/>
            <person name="Yan M."/>
            <person name="Wang P."/>
            <person name="Xu J."/>
            <person name="Bruns T."/>
            <person name="Baldrian P."/>
            <person name="Vilgalys R."/>
            <person name="Henrissat B."/>
            <person name="Grigoriev I.V."/>
            <person name="Hibbett D."/>
            <person name="Nagy L.G."/>
            <person name="Martin F.M."/>
        </authorList>
    </citation>
    <scope>NUCLEOTIDE SEQUENCE</scope>
    <source>
        <strain evidence="2">UH-Tt-Lm1</strain>
    </source>
</reference>
<dbReference type="EMBL" id="WIUZ02000016">
    <property type="protein sequence ID" value="KAF9780608.1"/>
    <property type="molecule type" value="Genomic_DNA"/>
</dbReference>
<dbReference type="GO" id="GO:0071439">
    <property type="term" value="C:clathrin complex"/>
    <property type="evidence" value="ECO:0007669"/>
    <property type="project" value="TreeGrafter"/>
</dbReference>
<dbReference type="GO" id="GO:0006895">
    <property type="term" value="P:Golgi to endosome transport"/>
    <property type="evidence" value="ECO:0007669"/>
    <property type="project" value="TreeGrafter"/>
</dbReference>
<dbReference type="PANTHER" id="PTHR10292:SF1">
    <property type="entry name" value="CLATHRIN HEAVY CHAIN"/>
    <property type="match status" value="1"/>
</dbReference>